<reference evidence="1" key="1">
    <citation type="journal article" date="2020" name="mSystems">
        <title>Genome- and Community-Level Interaction Insights into Carbon Utilization and Element Cycling Functions of Hydrothermarchaeota in Hydrothermal Sediment.</title>
        <authorList>
            <person name="Zhou Z."/>
            <person name="Liu Y."/>
            <person name="Xu W."/>
            <person name="Pan J."/>
            <person name="Luo Z.H."/>
            <person name="Li M."/>
        </authorList>
    </citation>
    <scope>NUCLEOTIDE SEQUENCE [LARGE SCALE GENOMIC DNA]</scope>
    <source>
        <strain evidence="1">SpSt-1224</strain>
    </source>
</reference>
<dbReference type="EMBL" id="DSDS01000022">
    <property type="protein sequence ID" value="HET97289.1"/>
    <property type="molecule type" value="Genomic_DNA"/>
</dbReference>
<dbReference type="AlphaFoldDB" id="A0A7C2XF51"/>
<gene>
    <name evidence="1" type="ORF">ENN98_01020</name>
</gene>
<comment type="caution">
    <text evidence="1">The sequence shown here is derived from an EMBL/GenBank/DDBJ whole genome shotgun (WGS) entry which is preliminary data.</text>
</comment>
<organism evidence="1">
    <name type="scientific">Desulfurivibrio alkaliphilus</name>
    <dbReference type="NCBI Taxonomy" id="427923"/>
    <lineage>
        <taxon>Bacteria</taxon>
        <taxon>Pseudomonadati</taxon>
        <taxon>Thermodesulfobacteriota</taxon>
        <taxon>Desulfobulbia</taxon>
        <taxon>Desulfobulbales</taxon>
        <taxon>Desulfobulbaceae</taxon>
        <taxon>Desulfurivibrio</taxon>
    </lineage>
</organism>
<sequence>MTPQPYHPAEFRDLLIPSELDWVRDKSMVVKTDSFAGGVLYFSGRVEVNSLTDYFITSMRNSGWKLVGSVKYRDVLMAFNKPYKTATIVISEAEMGRRANVSIYITEEIAKEKGSQLEDATPQPRPFSF</sequence>
<dbReference type="Proteomes" id="UP000885986">
    <property type="component" value="Unassembled WGS sequence"/>
</dbReference>
<name>A0A7C2XF51_9BACT</name>
<accession>A0A7C2XF51</accession>
<protein>
    <submittedName>
        <fullName evidence="1">Uncharacterized protein</fullName>
    </submittedName>
</protein>
<proteinExistence type="predicted"/>
<evidence type="ECO:0000313" key="1">
    <source>
        <dbReference type="EMBL" id="HET97289.1"/>
    </source>
</evidence>